<protein>
    <recommendedName>
        <fullName evidence="3">DUF3800 domain-containing protein</fullName>
    </recommendedName>
</protein>
<name>A0A5A7MVC3_9PROT</name>
<dbReference type="RefSeq" id="WP_150001405.1">
    <property type="nucleotide sequence ID" value="NZ_BKCL01000016.1"/>
</dbReference>
<dbReference type="Proteomes" id="UP000322084">
    <property type="component" value="Unassembled WGS sequence"/>
</dbReference>
<dbReference type="InterPro" id="IPR024524">
    <property type="entry name" value="DUF3800"/>
</dbReference>
<evidence type="ECO:0000313" key="2">
    <source>
        <dbReference type="Proteomes" id="UP000322084"/>
    </source>
</evidence>
<gene>
    <name evidence="1" type="ORF">JCM17844_29200</name>
</gene>
<dbReference type="EMBL" id="BKCL01000016">
    <property type="protein sequence ID" value="GEQ99283.1"/>
    <property type="molecule type" value="Genomic_DNA"/>
</dbReference>
<reference evidence="1 2" key="1">
    <citation type="submission" date="2019-09" db="EMBL/GenBank/DDBJ databases">
        <title>NBRP : Genome information of microbial organism related human and environment.</title>
        <authorList>
            <person name="Hattori M."/>
            <person name="Oshima K."/>
            <person name="Inaba H."/>
            <person name="Suda W."/>
            <person name="Sakamoto M."/>
            <person name="Iino T."/>
            <person name="Kitahara M."/>
            <person name="Oshida Y."/>
            <person name="Iida T."/>
            <person name="Kudo T."/>
            <person name="Itoh T."/>
            <person name="Ohkuma M."/>
        </authorList>
    </citation>
    <scope>NUCLEOTIDE SEQUENCE [LARGE SCALE GENOMIC DNA]</scope>
    <source>
        <strain evidence="1 2">Hi-2</strain>
    </source>
</reference>
<proteinExistence type="predicted"/>
<accession>A0A5A7MVC3</accession>
<dbReference type="AlphaFoldDB" id="A0A5A7MVC3"/>
<dbReference type="Pfam" id="PF12686">
    <property type="entry name" value="DUF3800"/>
    <property type="match status" value="1"/>
</dbReference>
<sequence length="377" mass="43001">MIETTEYGAIDVNTLRDPVIQMNGLFNADAVYTIYYDETNNIRRLHVRPDGLNVGHPECFVVGGIAYRGPVRVIDLDGLHSILNLQKSAKEIKLKHVAKGDFPSLLNAKKLEGFLQWLLDEGLFVHFSVLDPLYWSIVDVIDSILGEHGERQLFTAHMELKNDLYAILRHDLDGTVDLFQRYSYPDVGREMRRAFVAELRALLEQRADLLPHFNFMMLKGALQIAERLEALPFLEDETPNVLIDGFGPFFVQRICLFKNSEHIFDVEEVVKTNIATMKFVDGARKLTNYRFADSKDEPGVQVSDVITGLLGKMFTFLNGTTASDLTNIRTQLTDQQRRNLGLLETLLDHALEENPAFAHYTLSLEDLRRKNVLFSRT</sequence>
<evidence type="ECO:0000313" key="1">
    <source>
        <dbReference type="EMBL" id="GEQ99283.1"/>
    </source>
</evidence>
<comment type="caution">
    <text evidence="1">The sequence shown here is derived from an EMBL/GenBank/DDBJ whole genome shotgun (WGS) entry which is preliminary data.</text>
</comment>
<organism evidence="1 2">
    <name type="scientific">Iodidimonas gelatinilytica</name>
    <dbReference type="NCBI Taxonomy" id="1236966"/>
    <lineage>
        <taxon>Bacteria</taxon>
        <taxon>Pseudomonadati</taxon>
        <taxon>Pseudomonadota</taxon>
        <taxon>Alphaproteobacteria</taxon>
        <taxon>Iodidimonadales</taxon>
        <taxon>Iodidimonadaceae</taxon>
        <taxon>Iodidimonas</taxon>
    </lineage>
</organism>
<evidence type="ECO:0008006" key="3">
    <source>
        <dbReference type="Google" id="ProtNLM"/>
    </source>
</evidence>